<feature type="transmembrane region" description="Helical" evidence="1">
    <location>
        <begin position="6"/>
        <end position="26"/>
    </location>
</feature>
<dbReference type="RefSeq" id="WP_156092927.1">
    <property type="nucleotide sequence ID" value="NZ_CAMCCF010000016.1"/>
</dbReference>
<proteinExistence type="predicted"/>
<keyword evidence="1" id="KW-0472">Membrane</keyword>
<evidence type="ECO:0000313" key="3">
    <source>
        <dbReference type="Proteomes" id="UP000249495"/>
    </source>
</evidence>
<keyword evidence="1" id="KW-1133">Transmembrane helix</keyword>
<sequence>MTLVGVQGIACLVLVFIGYAVFGIGFGNYATLSTDMAISTLEGLGG</sequence>
<evidence type="ECO:0000313" key="2">
    <source>
        <dbReference type="EMBL" id="SQF40982.1"/>
    </source>
</evidence>
<accession>A0A2X3Y2E3</accession>
<keyword evidence="3" id="KW-1185">Reference proteome</keyword>
<dbReference type="EMBL" id="LS483343">
    <property type="protein sequence ID" value="SQF40982.1"/>
    <property type="molecule type" value="Genomic_DNA"/>
</dbReference>
<dbReference type="Proteomes" id="UP000249495">
    <property type="component" value="Chromosome 1"/>
</dbReference>
<organism evidence="2 3">
    <name type="scientific">Streptococcus ferus</name>
    <dbReference type="NCBI Taxonomy" id="1345"/>
    <lineage>
        <taxon>Bacteria</taxon>
        <taxon>Bacillati</taxon>
        <taxon>Bacillota</taxon>
        <taxon>Bacilli</taxon>
        <taxon>Lactobacillales</taxon>
        <taxon>Streptococcaceae</taxon>
        <taxon>Streptococcus</taxon>
    </lineage>
</organism>
<reference evidence="2 3" key="1">
    <citation type="submission" date="2018-06" db="EMBL/GenBank/DDBJ databases">
        <authorList>
            <consortium name="Pathogen Informatics"/>
            <person name="Doyle S."/>
        </authorList>
    </citation>
    <scope>NUCLEOTIDE SEQUENCE [LARGE SCALE GENOMIC DNA]</scope>
    <source>
        <strain evidence="2 3">NCTC12278</strain>
    </source>
</reference>
<dbReference type="AlphaFoldDB" id="A0A2X3Y2E3"/>
<dbReference type="KEGG" id="sfer:NCTC12278_01577"/>
<gene>
    <name evidence="2" type="ORF">NCTC12278_01577</name>
</gene>
<evidence type="ECO:0000256" key="1">
    <source>
        <dbReference type="SAM" id="Phobius"/>
    </source>
</evidence>
<keyword evidence="1" id="KW-0812">Transmembrane</keyword>
<dbReference type="STRING" id="1123303.GCA_000372425_01425"/>
<name>A0A2X3Y2E3_9STRE</name>
<protein>
    <submittedName>
        <fullName evidence="2">Transporter</fullName>
    </submittedName>
</protein>